<organism evidence="3 4">
    <name type="scientific">Paramagnetospirillum caucaseum</name>
    <dbReference type="NCBI Taxonomy" id="1244869"/>
    <lineage>
        <taxon>Bacteria</taxon>
        <taxon>Pseudomonadati</taxon>
        <taxon>Pseudomonadota</taxon>
        <taxon>Alphaproteobacteria</taxon>
        <taxon>Rhodospirillales</taxon>
        <taxon>Magnetospirillaceae</taxon>
        <taxon>Paramagnetospirillum</taxon>
    </lineage>
</organism>
<feature type="region of interest" description="Disordered" evidence="2">
    <location>
        <begin position="127"/>
        <end position="151"/>
    </location>
</feature>
<name>M2ZVG6_9PROT</name>
<keyword evidence="1" id="KW-0175">Coiled coil</keyword>
<accession>M2ZVG6</accession>
<proteinExistence type="predicted"/>
<feature type="coiled-coil region" evidence="1">
    <location>
        <begin position="88"/>
        <end position="122"/>
    </location>
</feature>
<dbReference type="AlphaFoldDB" id="M2ZVG6"/>
<protein>
    <submittedName>
        <fullName evidence="3">Uncharacterized protein</fullName>
    </submittedName>
</protein>
<evidence type="ECO:0000256" key="2">
    <source>
        <dbReference type="SAM" id="MobiDB-lite"/>
    </source>
</evidence>
<dbReference type="STRING" id="1244869.H261_03248"/>
<dbReference type="EMBL" id="AONQ01000005">
    <property type="protein sequence ID" value="EME71392.1"/>
    <property type="molecule type" value="Genomic_DNA"/>
</dbReference>
<keyword evidence="4" id="KW-1185">Reference proteome</keyword>
<dbReference type="Proteomes" id="UP000011744">
    <property type="component" value="Unassembled WGS sequence"/>
</dbReference>
<evidence type="ECO:0000313" key="3">
    <source>
        <dbReference type="EMBL" id="EME71392.1"/>
    </source>
</evidence>
<evidence type="ECO:0000256" key="1">
    <source>
        <dbReference type="SAM" id="Coils"/>
    </source>
</evidence>
<sequence length="151" mass="15622">MKSYRVTKSPLVLSSGAVVGLTPQQESPRRAALVPLGKDLYRVLSVVQFKAGESVVLDEDTAKALCAFVESAEEEPKAISIDLKATGGKKLAAELQRATDAVQVLRAENAALSEEIVRLRADLDAATAPPVATAPTGDGGGAPSDDLPPAS</sequence>
<comment type="caution">
    <text evidence="3">The sequence shown here is derived from an EMBL/GenBank/DDBJ whole genome shotgun (WGS) entry which is preliminary data.</text>
</comment>
<dbReference type="RefSeq" id="WP_008614259.1">
    <property type="nucleotide sequence ID" value="NZ_AONQ01000005.1"/>
</dbReference>
<evidence type="ECO:0000313" key="4">
    <source>
        <dbReference type="Proteomes" id="UP000011744"/>
    </source>
</evidence>
<reference evidence="3 4" key="1">
    <citation type="journal article" date="2014" name="Genome Announc.">
        <title>Draft Genome Sequence of Magnetospirillum sp. Strain SO-1, a Freshwater Magnetotactic Bacterium Isolated from the Ol'khovka River, Russia.</title>
        <authorList>
            <person name="Grouzdev D.S."/>
            <person name="Dziuba M.V."/>
            <person name="Sukhacheva M.S."/>
            <person name="Mardanov A.V."/>
            <person name="Beletskiy A.V."/>
            <person name="Kuznetsov B.B."/>
            <person name="Skryabin K.G."/>
        </authorList>
    </citation>
    <scope>NUCLEOTIDE SEQUENCE [LARGE SCALE GENOMIC DNA]</scope>
    <source>
        <strain evidence="3 4">SO-1</strain>
    </source>
</reference>
<gene>
    <name evidence="3" type="ORF">H261_03248</name>
</gene>
<feature type="compositionally biased region" description="Low complexity" evidence="2">
    <location>
        <begin position="127"/>
        <end position="136"/>
    </location>
</feature>
<dbReference type="PATRIC" id="fig|1244869.3.peg.649"/>